<gene>
    <name evidence="2" type="ORF">KP77_32520</name>
</gene>
<name>A0A0C2VGC2_9BACL</name>
<dbReference type="Proteomes" id="UP000031950">
    <property type="component" value="Unassembled WGS sequence"/>
</dbReference>
<accession>A0A0C2VGC2</accession>
<dbReference type="EMBL" id="JXRQ01000029">
    <property type="protein sequence ID" value="KIL43546.1"/>
    <property type="molecule type" value="Genomic_DNA"/>
</dbReference>
<evidence type="ECO:0000313" key="2">
    <source>
        <dbReference type="EMBL" id="KIL43546.1"/>
    </source>
</evidence>
<feature type="transmembrane region" description="Helical" evidence="1">
    <location>
        <begin position="117"/>
        <end position="136"/>
    </location>
</feature>
<dbReference type="PATRIC" id="fig|135826.4.peg.3230"/>
<feature type="transmembrane region" description="Helical" evidence="1">
    <location>
        <begin position="240"/>
        <end position="265"/>
    </location>
</feature>
<keyword evidence="3" id="KW-1185">Reference proteome</keyword>
<evidence type="ECO:0000313" key="3">
    <source>
        <dbReference type="Proteomes" id="UP000031950"/>
    </source>
</evidence>
<reference evidence="2 3" key="1">
    <citation type="submission" date="2015-01" db="EMBL/GenBank/DDBJ databases">
        <title>Genome sequence of Jeotgalibacillus alimentarius.</title>
        <authorList>
            <person name="Goh K.M."/>
            <person name="Chan K.-G."/>
            <person name="Yaakop A.S."/>
            <person name="Ee R."/>
            <person name="Gan H.M."/>
            <person name="Chan C.S."/>
        </authorList>
    </citation>
    <scope>NUCLEOTIDE SEQUENCE [LARGE SCALE GENOMIC DNA]</scope>
    <source>
        <strain evidence="2 3">YKJ-13</strain>
    </source>
</reference>
<evidence type="ECO:0000256" key="1">
    <source>
        <dbReference type="SAM" id="Phobius"/>
    </source>
</evidence>
<keyword evidence="1" id="KW-0812">Transmembrane</keyword>
<feature type="transmembrane region" description="Helical" evidence="1">
    <location>
        <begin position="371"/>
        <end position="399"/>
    </location>
</feature>
<keyword evidence="1" id="KW-1133">Transmembrane helix</keyword>
<feature type="transmembrane region" description="Helical" evidence="1">
    <location>
        <begin position="12"/>
        <end position="29"/>
    </location>
</feature>
<organism evidence="2 3">
    <name type="scientific">Jeotgalibacillus alimentarius</name>
    <dbReference type="NCBI Taxonomy" id="135826"/>
    <lineage>
        <taxon>Bacteria</taxon>
        <taxon>Bacillati</taxon>
        <taxon>Bacillota</taxon>
        <taxon>Bacilli</taxon>
        <taxon>Bacillales</taxon>
        <taxon>Caryophanaceae</taxon>
        <taxon>Jeotgalibacillus</taxon>
    </lineage>
</organism>
<feature type="transmembrane region" description="Helical" evidence="1">
    <location>
        <begin position="88"/>
        <end position="105"/>
    </location>
</feature>
<dbReference type="RefSeq" id="WP_041123734.1">
    <property type="nucleotide sequence ID" value="NZ_JXRQ01000029.1"/>
</dbReference>
<dbReference type="OrthoDB" id="7237854at2"/>
<feature type="transmembrane region" description="Helical" evidence="1">
    <location>
        <begin position="339"/>
        <end position="359"/>
    </location>
</feature>
<dbReference type="STRING" id="135826.KP77_32520"/>
<feature type="transmembrane region" description="Helical" evidence="1">
    <location>
        <begin position="35"/>
        <end position="53"/>
    </location>
</feature>
<keyword evidence="1" id="KW-0472">Membrane</keyword>
<feature type="transmembrane region" description="Helical" evidence="1">
    <location>
        <begin position="174"/>
        <end position="195"/>
    </location>
</feature>
<feature type="transmembrane region" description="Helical" evidence="1">
    <location>
        <begin position="65"/>
        <end position="82"/>
    </location>
</feature>
<feature type="transmembrane region" description="Helical" evidence="1">
    <location>
        <begin position="207"/>
        <end position="234"/>
    </location>
</feature>
<comment type="caution">
    <text evidence="2">The sequence shown here is derived from an EMBL/GenBank/DDBJ whole genome shotgun (WGS) entry which is preliminary data.</text>
</comment>
<dbReference type="AlphaFoldDB" id="A0A0C2VGC2"/>
<proteinExistence type="predicted"/>
<sequence length="428" mass="48409">MNETVISNKEKFFIFLILFSLIFLQRFAITVGDIQLSPVFLLSLLSITVLYVLNTIEIDQRRLTLFLLAVSGLSLVSLYALMELRSVGVASLLSVIVFYLPLLFINRKRGSLDYILSTYQAMMIIIAIIGIGQYAAQFTGAGFYDPLESLPEQFILQDYNTLNPMSWDSPIIKANGMFMLEASFFSKMLAIGLVIEFITRRRVTVMLLFFVGMLLAFSGTGFIILAIVAVPLLIKMKPVQFFLITLICGVSVYIMFAQGFGEIFVERLEEFNTPRTSGHVRFIAPWQAYGEFFRTEDTSTVVFGYGAGSVQEYYSANYTFDELSPSHITAHPIAYIKLLVEYGIIGGILFTIFIVYTFFSITHHKILTLALFINYSFLTASLLQTTTIYVCFILGTLAVKNSLEKKEQDAENVYEPWHQLKVIKAKID</sequence>
<protein>
    <submittedName>
        <fullName evidence="2">Uncharacterized protein</fullName>
    </submittedName>
</protein>